<keyword evidence="6" id="KW-1185">Reference proteome</keyword>
<accession>G5JUU1</accession>
<reference evidence="5 6" key="1">
    <citation type="journal article" date="2014" name="Int. J. Syst. Evol. Microbiol.">
        <title>Phylogenomics and the dynamic genome evolution of the genus Streptococcus.</title>
        <authorList>
            <consortium name="The Broad Institute Genome Sequencing Platform"/>
            <person name="Richards V.P."/>
            <person name="Palmer S.R."/>
            <person name="Pavinski Bitar P.D."/>
            <person name="Qin X."/>
            <person name="Weinstock G.M."/>
            <person name="Highlander S.K."/>
            <person name="Town C.D."/>
            <person name="Burne R.A."/>
            <person name="Stanhope M.J."/>
        </authorList>
    </citation>
    <scope>NUCLEOTIDE SEQUENCE [LARGE SCALE GENOMIC DNA]</scope>
    <source>
        <strain evidence="5 6">NCTC 11558</strain>
    </source>
</reference>
<keyword evidence="2" id="KW-0238">DNA-binding</keyword>
<sequence length="100" mass="11592">MKSLLHPSLDTITVEQVLYALSEPTRLAIFKQLYACQQERNCSFFSDLGQKNNLSHHFKILRESGIIHVRIEGRQRFISLRQAELDKKFSGLLIAIYKNS</sequence>
<evidence type="ECO:0000259" key="4">
    <source>
        <dbReference type="PROSITE" id="PS50987"/>
    </source>
</evidence>
<keyword evidence="1" id="KW-0805">Transcription regulation</keyword>
<dbReference type="PROSITE" id="PS50987">
    <property type="entry name" value="HTH_ARSR_2"/>
    <property type="match status" value="1"/>
</dbReference>
<dbReference type="AlphaFoldDB" id="G5JUU1"/>
<evidence type="ECO:0000313" key="5">
    <source>
        <dbReference type="EMBL" id="EHJ52242.1"/>
    </source>
</evidence>
<evidence type="ECO:0000256" key="3">
    <source>
        <dbReference type="ARBA" id="ARBA00023163"/>
    </source>
</evidence>
<dbReference type="STRING" id="764298.STRMA_1081"/>
<dbReference type="GO" id="GO:0003700">
    <property type="term" value="F:DNA-binding transcription factor activity"/>
    <property type="evidence" value="ECO:0007669"/>
    <property type="project" value="InterPro"/>
</dbReference>
<dbReference type="SUPFAM" id="SSF46785">
    <property type="entry name" value="Winged helix' DNA-binding domain"/>
    <property type="match status" value="1"/>
</dbReference>
<feature type="domain" description="HTH arsR-type" evidence="4">
    <location>
        <begin position="6"/>
        <end position="100"/>
    </location>
</feature>
<proteinExistence type="predicted"/>
<dbReference type="Gene3D" id="1.10.10.10">
    <property type="entry name" value="Winged helix-like DNA-binding domain superfamily/Winged helix DNA-binding domain"/>
    <property type="match status" value="1"/>
</dbReference>
<dbReference type="eggNOG" id="COG0640">
    <property type="taxonomic scope" value="Bacteria"/>
</dbReference>
<dbReference type="Pfam" id="PF12840">
    <property type="entry name" value="HTH_20"/>
    <property type="match status" value="1"/>
</dbReference>
<comment type="caution">
    <text evidence="5">The sequence shown here is derived from an EMBL/GenBank/DDBJ whole genome shotgun (WGS) entry which is preliminary data.</text>
</comment>
<evidence type="ECO:0000256" key="1">
    <source>
        <dbReference type="ARBA" id="ARBA00023015"/>
    </source>
</evidence>
<dbReference type="InterPro" id="IPR011991">
    <property type="entry name" value="ArsR-like_HTH"/>
</dbReference>
<gene>
    <name evidence="5" type="ORF">STRMA_1081</name>
</gene>
<dbReference type="InterPro" id="IPR001845">
    <property type="entry name" value="HTH_ArsR_DNA-bd_dom"/>
</dbReference>
<evidence type="ECO:0000256" key="2">
    <source>
        <dbReference type="ARBA" id="ARBA00023125"/>
    </source>
</evidence>
<dbReference type="PRINTS" id="PR00778">
    <property type="entry name" value="HTHARSR"/>
</dbReference>
<dbReference type="InterPro" id="IPR051081">
    <property type="entry name" value="HTH_MetalResp_TranReg"/>
</dbReference>
<organism evidence="5 6">
    <name type="scientific">Streptococcus macacae NCTC 11558</name>
    <dbReference type="NCBI Taxonomy" id="764298"/>
    <lineage>
        <taxon>Bacteria</taxon>
        <taxon>Bacillati</taxon>
        <taxon>Bacillota</taxon>
        <taxon>Bacilli</taxon>
        <taxon>Lactobacillales</taxon>
        <taxon>Streptococcaceae</taxon>
        <taxon>Streptococcus</taxon>
    </lineage>
</organism>
<dbReference type="EMBL" id="AEUW02000001">
    <property type="protein sequence ID" value="EHJ52242.1"/>
    <property type="molecule type" value="Genomic_DNA"/>
</dbReference>
<dbReference type="Proteomes" id="UP000003573">
    <property type="component" value="Unassembled WGS sequence"/>
</dbReference>
<dbReference type="InterPro" id="IPR036390">
    <property type="entry name" value="WH_DNA-bd_sf"/>
</dbReference>
<dbReference type="CDD" id="cd00090">
    <property type="entry name" value="HTH_ARSR"/>
    <property type="match status" value="1"/>
</dbReference>
<evidence type="ECO:0000313" key="6">
    <source>
        <dbReference type="Proteomes" id="UP000003573"/>
    </source>
</evidence>
<protein>
    <recommendedName>
        <fullName evidence="4">HTH arsR-type domain-containing protein</fullName>
    </recommendedName>
</protein>
<dbReference type="SMART" id="SM00418">
    <property type="entry name" value="HTH_ARSR"/>
    <property type="match status" value="1"/>
</dbReference>
<dbReference type="RefSeq" id="WP_003080052.1">
    <property type="nucleotide sequence ID" value="NZ_AEUW02000001.1"/>
</dbReference>
<dbReference type="PANTHER" id="PTHR33154:SF12">
    <property type="entry name" value="TRANSCRIPTIONAL REGULATORY PROTEIN"/>
    <property type="match status" value="1"/>
</dbReference>
<dbReference type="InterPro" id="IPR036388">
    <property type="entry name" value="WH-like_DNA-bd_sf"/>
</dbReference>
<dbReference type="OrthoDB" id="9798835at2"/>
<dbReference type="PANTHER" id="PTHR33154">
    <property type="entry name" value="TRANSCRIPTIONAL REGULATOR, ARSR FAMILY"/>
    <property type="match status" value="1"/>
</dbReference>
<dbReference type="GO" id="GO:0003677">
    <property type="term" value="F:DNA binding"/>
    <property type="evidence" value="ECO:0007669"/>
    <property type="project" value="UniProtKB-KW"/>
</dbReference>
<name>G5JUU1_9STRE</name>
<keyword evidence="3" id="KW-0804">Transcription</keyword>